<sequence length="196" mass="22285">MHQPQETLELVKPAVAYGPAFIEMVDDHLSHGEHYNYSNVGLAREDFAAYVREMEEEAQGIGLPTGLPRQQTYWLLKDSTIIIGEIRFRPHLEQPYEKFNGHTGYNICPSYRGQGYGTRQLALLLREARQLALPGISMTIEDQNPASERIITKNGGRLLRVIDNPPSIRVVEVNGTWTVKDTIKPGIRCSLWWIDL</sequence>
<dbReference type="Gene3D" id="3.40.630.30">
    <property type="match status" value="1"/>
</dbReference>
<protein>
    <submittedName>
        <fullName evidence="2">Acetyltransferase</fullName>
    </submittedName>
</protein>
<gene>
    <name evidence="2" type="ORF">KDH_75650</name>
</gene>
<feature type="domain" description="N-acetyltransferase" evidence="1">
    <location>
        <begin position="22"/>
        <end position="183"/>
    </location>
</feature>
<dbReference type="InterPro" id="IPR000182">
    <property type="entry name" value="GNAT_dom"/>
</dbReference>
<dbReference type="Pfam" id="PF13302">
    <property type="entry name" value="Acetyltransf_3"/>
    <property type="match status" value="1"/>
</dbReference>
<dbReference type="InterPro" id="IPR016181">
    <property type="entry name" value="Acyl_CoA_acyltransferase"/>
</dbReference>
<dbReference type="PANTHER" id="PTHR39173:SF1">
    <property type="entry name" value="ACETYLTRANSFERASE"/>
    <property type="match status" value="1"/>
</dbReference>
<accession>A0ABQ6G2I2</accession>
<dbReference type="CDD" id="cd04301">
    <property type="entry name" value="NAT_SF"/>
    <property type="match status" value="1"/>
</dbReference>
<evidence type="ECO:0000313" key="2">
    <source>
        <dbReference type="EMBL" id="GLV60746.1"/>
    </source>
</evidence>
<organism evidence="2 3">
    <name type="scientific">Dictyobacter halimunensis</name>
    <dbReference type="NCBI Taxonomy" id="3026934"/>
    <lineage>
        <taxon>Bacteria</taxon>
        <taxon>Bacillati</taxon>
        <taxon>Chloroflexota</taxon>
        <taxon>Ktedonobacteria</taxon>
        <taxon>Ktedonobacterales</taxon>
        <taxon>Dictyobacteraceae</taxon>
        <taxon>Dictyobacter</taxon>
    </lineage>
</organism>
<dbReference type="PANTHER" id="PTHR39173">
    <property type="entry name" value="ACETYLTRANSFERASE"/>
    <property type="match status" value="1"/>
</dbReference>
<dbReference type="SUPFAM" id="SSF55729">
    <property type="entry name" value="Acyl-CoA N-acyltransferases (Nat)"/>
    <property type="match status" value="1"/>
</dbReference>
<evidence type="ECO:0000259" key="1">
    <source>
        <dbReference type="PROSITE" id="PS51186"/>
    </source>
</evidence>
<proteinExistence type="predicted"/>
<dbReference type="RefSeq" id="WP_338257894.1">
    <property type="nucleotide sequence ID" value="NZ_BSRI01000002.1"/>
</dbReference>
<reference evidence="2 3" key="1">
    <citation type="submission" date="2023-02" db="EMBL/GenBank/DDBJ databases">
        <title>Dictyobacter halimunensis sp. nov., a new member of the class Ktedonobacteria from forest soil in a geothermal area.</title>
        <authorList>
            <person name="Rachmania M.K."/>
            <person name="Ningsih F."/>
            <person name="Sakai Y."/>
            <person name="Yabe S."/>
            <person name="Yokota A."/>
            <person name="Sjamsuridzal W."/>
        </authorList>
    </citation>
    <scope>NUCLEOTIDE SEQUENCE [LARGE SCALE GENOMIC DNA]</scope>
    <source>
        <strain evidence="2 3">S3.2.2.5</strain>
    </source>
</reference>
<dbReference type="Proteomes" id="UP001344906">
    <property type="component" value="Unassembled WGS sequence"/>
</dbReference>
<dbReference type="PROSITE" id="PS51186">
    <property type="entry name" value="GNAT"/>
    <property type="match status" value="1"/>
</dbReference>
<name>A0ABQ6G2I2_9CHLR</name>
<evidence type="ECO:0000313" key="3">
    <source>
        <dbReference type="Proteomes" id="UP001344906"/>
    </source>
</evidence>
<dbReference type="EMBL" id="BSRI01000002">
    <property type="protein sequence ID" value="GLV60746.1"/>
    <property type="molecule type" value="Genomic_DNA"/>
</dbReference>
<keyword evidence="3" id="KW-1185">Reference proteome</keyword>
<comment type="caution">
    <text evidence="2">The sequence shown here is derived from an EMBL/GenBank/DDBJ whole genome shotgun (WGS) entry which is preliminary data.</text>
</comment>